<reference evidence="9 10" key="1">
    <citation type="journal article" date="2023" name="BMC Biol.">
        <title>The compact genome of the sponge Oopsacas minuta (Hexactinellida) is lacking key metazoan core genes.</title>
        <authorList>
            <person name="Santini S."/>
            <person name="Schenkelaars Q."/>
            <person name="Jourda C."/>
            <person name="Duchesne M."/>
            <person name="Belahbib H."/>
            <person name="Rocher C."/>
            <person name="Selva M."/>
            <person name="Riesgo A."/>
            <person name="Vervoort M."/>
            <person name="Leys S.P."/>
            <person name="Kodjabachian L."/>
            <person name="Le Bivic A."/>
            <person name="Borchiellini C."/>
            <person name="Claverie J.M."/>
            <person name="Renard E."/>
        </authorList>
    </citation>
    <scope>NUCLEOTIDE SEQUENCE [LARGE SCALE GENOMIC DNA]</scope>
    <source>
        <strain evidence="9">SPO-2</strain>
    </source>
</reference>
<proteinExistence type="inferred from homology"/>
<evidence type="ECO:0000256" key="6">
    <source>
        <dbReference type="ARBA" id="ARBA00022803"/>
    </source>
</evidence>
<keyword evidence="4" id="KW-0963">Cytoplasm</keyword>
<evidence type="ECO:0000256" key="3">
    <source>
        <dbReference type="ARBA" id="ARBA00005348"/>
    </source>
</evidence>
<evidence type="ECO:0000256" key="8">
    <source>
        <dbReference type="PROSITE-ProRule" id="PRU00339"/>
    </source>
</evidence>
<dbReference type="InterPro" id="IPR024111">
    <property type="entry name" value="PEX5/PEX5L"/>
</dbReference>
<evidence type="ECO:0000256" key="5">
    <source>
        <dbReference type="ARBA" id="ARBA00022737"/>
    </source>
</evidence>
<dbReference type="AlphaFoldDB" id="A0AAV7JMR1"/>
<dbReference type="Pfam" id="PF13432">
    <property type="entry name" value="TPR_16"/>
    <property type="match status" value="1"/>
</dbReference>
<comment type="subcellular location">
    <subcellularLocation>
        <location evidence="2">Cytoplasm</location>
    </subcellularLocation>
    <subcellularLocation>
        <location evidence="1">Peroxisome</location>
    </subcellularLocation>
</comment>
<keyword evidence="10" id="KW-1185">Reference proteome</keyword>
<comment type="caution">
    <text evidence="9">The sequence shown here is derived from an EMBL/GenBank/DDBJ whole genome shotgun (WGS) entry which is preliminary data.</text>
</comment>
<evidence type="ECO:0000256" key="4">
    <source>
        <dbReference type="ARBA" id="ARBA00022490"/>
    </source>
</evidence>
<dbReference type="GO" id="GO:0005829">
    <property type="term" value="C:cytosol"/>
    <property type="evidence" value="ECO:0007669"/>
    <property type="project" value="TreeGrafter"/>
</dbReference>
<evidence type="ECO:0000256" key="1">
    <source>
        <dbReference type="ARBA" id="ARBA00004275"/>
    </source>
</evidence>
<dbReference type="PANTHER" id="PTHR10130">
    <property type="entry name" value="PEROXISOMAL TARGETING SIGNAL 1 RECEPTOR PEX5"/>
    <property type="match status" value="1"/>
</dbReference>
<accession>A0AAV7JMR1</accession>
<keyword evidence="5" id="KW-0677">Repeat</keyword>
<evidence type="ECO:0000256" key="2">
    <source>
        <dbReference type="ARBA" id="ARBA00004496"/>
    </source>
</evidence>
<dbReference type="Proteomes" id="UP001165289">
    <property type="component" value="Unassembled WGS sequence"/>
</dbReference>
<dbReference type="SUPFAM" id="SSF48452">
    <property type="entry name" value="TPR-like"/>
    <property type="match status" value="1"/>
</dbReference>
<evidence type="ECO:0000256" key="7">
    <source>
        <dbReference type="ARBA" id="ARBA00023140"/>
    </source>
</evidence>
<keyword evidence="6 8" id="KW-0802">TPR repeat</keyword>
<dbReference type="EMBL" id="JAKMXF010000315">
    <property type="protein sequence ID" value="KAI6650002.1"/>
    <property type="molecule type" value="Genomic_DNA"/>
</dbReference>
<comment type="similarity">
    <text evidence="3">Belongs to the peroxisomal targeting signal receptor family.</text>
</comment>
<evidence type="ECO:0008006" key="11">
    <source>
        <dbReference type="Google" id="ProtNLM"/>
    </source>
</evidence>
<dbReference type="PROSITE" id="PS50005">
    <property type="entry name" value="TPR"/>
    <property type="match status" value="1"/>
</dbReference>
<dbReference type="GO" id="GO:0005052">
    <property type="term" value="F:peroxisome matrix targeting signal-1 binding"/>
    <property type="evidence" value="ECO:0007669"/>
    <property type="project" value="TreeGrafter"/>
</dbReference>
<dbReference type="Gene3D" id="1.25.40.10">
    <property type="entry name" value="Tetratricopeptide repeat domain"/>
    <property type="match status" value="1"/>
</dbReference>
<feature type="repeat" description="TPR" evidence="8">
    <location>
        <begin position="142"/>
        <end position="175"/>
    </location>
</feature>
<evidence type="ECO:0000313" key="9">
    <source>
        <dbReference type="EMBL" id="KAI6650002.1"/>
    </source>
</evidence>
<protein>
    <recommendedName>
        <fullName evidence="11">Peroxin-5</fullName>
    </recommendedName>
</protein>
<dbReference type="GO" id="GO:0016560">
    <property type="term" value="P:protein import into peroxisome matrix, docking"/>
    <property type="evidence" value="ECO:0007669"/>
    <property type="project" value="TreeGrafter"/>
</dbReference>
<dbReference type="InterPro" id="IPR011990">
    <property type="entry name" value="TPR-like_helical_dom_sf"/>
</dbReference>
<gene>
    <name evidence="9" type="ORF">LOD99_6217</name>
</gene>
<feature type="non-terminal residue" evidence="9">
    <location>
        <position position="1"/>
    </location>
</feature>
<name>A0AAV7JMR1_9METZ</name>
<dbReference type="SMART" id="SM00028">
    <property type="entry name" value="TPR"/>
    <property type="match status" value="3"/>
</dbReference>
<sequence>SSQAENEQDELSISALKNCISLDPTNLDARLLLAVGYANESKNMQACKSLREWILNHPTFNSLFVSEEEDLIDPPYMPSFLDPLFHKNVVTLFNKALSSSIGNSHEIGDLSVASGILFHLAEQYSVSVVHFKHALMLQPDNPMLWNKLGATLANGERSEDAVQAYKEALRLYPNYVRCRYNLGVACMNLKSFPEACQHFLIALKLQSKGRGPTGTAWNLWSTLRLAIMLGDLPKLFSLVDNRDLDSLLVEFNLRS</sequence>
<evidence type="ECO:0000313" key="10">
    <source>
        <dbReference type="Proteomes" id="UP001165289"/>
    </source>
</evidence>
<organism evidence="9 10">
    <name type="scientific">Oopsacas minuta</name>
    <dbReference type="NCBI Taxonomy" id="111878"/>
    <lineage>
        <taxon>Eukaryota</taxon>
        <taxon>Metazoa</taxon>
        <taxon>Porifera</taxon>
        <taxon>Hexactinellida</taxon>
        <taxon>Hexasterophora</taxon>
        <taxon>Lyssacinosida</taxon>
        <taxon>Leucopsacidae</taxon>
        <taxon>Oopsacas</taxon>
    </lineage>
</organism>
<dbReference type="PANTHER" id="PTHR10130:SF0">
    <property type="entry name" value="GH08708P"/>
    <property type="match status" value="1"/>
</dbReference>
<keyword evidence="7" id="KW-0576">Peroxisome</keyword>
<dbReference type="GO" id="GO:0005778">
    <property type="term" value="C:peroxisomal membrane"/>
    <property type="evidence" value="ECO:0007669"/>
    <property type="project" value="TreeGrafter"/>
</dbReference>
<dbReference type="InterPro" id="IPR019734">
    <property type="entry name" value="TPR_rpt"/>
</dbReference>